<reference evidence="3 5" key="1">
    <citation type="submission" date="2017-03" db="EMBL/GenBank/DDBJ databases">
        <authorList>
            <person name="Safronova V.I."/>
            <person name="Sazanova A.L."/>
            <person name="Chirak E.R."/>
        </authorList>
    </citation>
    <scope>NUCLEOTIDE SEQUENCE [LARGE SCALE GENOMIC DNA]</scope>
    <source>
        <strain evidence="3 5">Tri-43</strain>
    </source>
</reference>
<name>A0A2K9ZIJ9_RHILE</name>
<keyword evidence="2" id="KW-0614">Plasmid</keyword>
<dbReference type="EMBL" id="CP025017">
    <property type="protein sequence ID" value="AUW48055.1"/>
    <property type="molecule type" value="Genomic_DNA"/>
</dbReference>
<protein>
    <submittedName>
        <fullName evidence="3">Antibiotic biosynthesis monooxygenase</fullName>
    </submittedName>
</protein>
<evidence type="ECO:0000313" key="3">
    <source>
        <dbReference type="EMBL" id="RXT19691.1"/>
    </source>
</evidence>
<dbReference type="SUPFAM" id="SSF54909">
    <property type="entry name" value="Dimeric alpha+beta barrel"/>
    <property type="match status" value="1"/>
</dbReference>
<dbReference type="InterPro" id="IPR011008">
    <property type="entry name" value="Dimeric_a/b-barrel"/>
</dbReference>
<dbReference type="Pfam" id="PF03992">
    <property type="entry name" value="ABM"/>
    <property type="match status" value="1"/>
</dbReference>
<accession>A0A2K9ZIJ9</accession>
<dbReference type="PANTHER" id="PTHR33336">
    <property type="entry name" value="QUINOL MONOOXYGENASE YGIN-RELATED"/>
    <property type="match status" value="1"/>
</dbReference>
<dbReference type="AlphaFoldDB" id="A0A2K9ZIJ9"/>
<evidence type="ECO:0000259" key="1">
    <source>
        <dbReference type="PROSITE" id="PS51725"/>
    </source>
</evidence>
<organism evidence="2 4">
    <name type="scientific">Rhizobium leguminosarum</name>
    <dbReference type="NCBI Taxonomy" id="384"/>
    <lineage>
        <taxon>Bacteria</taxon>
        <taxon>Pseudomonadati</taxon>
        <taxon>Pseudomonadota</taxon>
        <taxon>Alphaproteobacteria</taxon>
        <taxon>Hyphomicrobiales</taxon>
        <taxon>Rhizobiaceae</taxon>
        <taxon>Rhizobium/Agrobacterium group</taxon>
        <taxon>Rhizobium</taxon>
    </lineage>
</organism>
<dbReference type="PANTHER" id="PTHR33336:SF3">
    <property type="entry name" value="ABM DOMAIN-CONTAINING PROTEIN"/>
    <property type="match status" value="1"/>
</dbReference>
<dbReference type="Gene3D" id="3.30.70.100">
    <property type="match status" value="1"/>
</dbReference>
<keyword evidence="3" id="KW-0503">Monooxygenase</keyword>
<dbReference type="InterPro" id="IPR050744">
    <property type="entry name" value="AI-2_Isomerase_LsrG"/>
</dbReference>
<evidence type="ECO:0000313" key="2">
    <source>
        <dbReference type="EMBL" id="AUW48055.1"/>
    </source>
</evidence>
<evidence type="ECO:0000313" key="4">
    <source>
        <dbReference type="Proteomes" id="UP000238523"/>
    </source>
</evidence>
<geneLocation type="plasmid" evidence="4">
    <name>prln5</name>
</geneLocation>
<dbReference type="Proteomes" id="UP000238523">
    <property type="component" value="Plasmid pRLN5"/>
</dbReference>
<dbReference type="GO" id="GO:0004497">
    <property type="term" value="F:monooxygenase activity"/>
    <property type="evidence" value="ECO:0007669"/>
    <property type="project" value="UniProtKB-KW"/>
</dbReference>
<reference evidence="2 4" key="2">
    <citation type="submission" date="2017-11" db="EMBL/GenBank/DDBJ databases">
        <title>Complete genome of Rhizobium leguminosarum Norway, an ineffective micro-symbiont.</title>
        <authorList>
            <person name="Hoffrichter A."/>
            <person name="Liang J."/>
            <person name="Brachmann A."/>
            <person name="Marin M."/>
        </authorList>
    </citation>
    <scope>NUCLEOTIDE SEQUENCE [LARGE SCALE GENOMIC DNA]</scope>
    <source>
        <strain evidence="2 4">Norway</strain>
        <plasmid evidence="4">Plasmid prln5</plasmid>
        <plasmid evidence="2">pRLN5</plasmid>
    </source>
</reference>
<dbReference type="RefSeq" id="WP_105010318.1">
    <property type="nucleotide sequence ID" value="NZ_CP025017.1"/>
</dbReference>
<gene>
    <name evidence="3" type="ORF">B5P46_25660</name>
    <name evidence="2" type="ORF">CUJ84_pRLN5000031</name>
</gene>
<dbReference type="Proteomes" id="UP000290767">
    <property type="component" value="Unassembled WGS sequence"/>
</dbReference>
<geneLocation type="plasmid" evidence="2">
    <name>pRLN5</name>
</geneLocation>
<dbReference type="InterPro" id="IPR007138">
    <property type="entry name" value="ABM_dom"/>
</dbReference>
<dbReference type="EMBL" id="MZMU01000018">
    <property type="protein sequence ID" value="RXT19691.1"/>
    <property type="molecule type" value="Genomic_DNA"/>
</dbReference>
<proteinExistence type="predicted"/>
<dbReference type="PROSITE" id="PS51725">
    <property type="entry name" value="ABM"/>
    <property type="match status" value="1"/>
</dbReference>
<feature type="domain" description="ABM" evidence="1">
    <location>
        <begin position="5"/>
        <end position="95"/>
    </location>
</feature>
<keyword evidence="3" id="KW-0560">Oxidoreductase</keyword>
<evidence type="ECO:0000313" key="5">
    <source>
        <dbReference type="Proteomes" id="UP000290767"/>
    </source>
</evidence>
<sequence length="102" mass="11435">MSSHVKITAILTSRPDKAEKLQALLLGMATDCRAEPGNLRWDIWQDQSRPDRYVLDELYVDGAAVAAHRETHHYKNYLAQIGDLADRTALVLSPIEVGHARV</sequence>